<evidence type="ECO:0000313" key="1">
    <source>
        <dbReference type="EMBL" id="KXJ91843.1"/>
    </source>
</evidence>
<organism evidence="1 2">
    <name type="scientific">Microdochium bolleyi</name>
    <dbReference type="NCBI Taxonomy" id="196109"/>
    <lineage>
        <taxon>Eukaryota</taxon>
        <taxon>Fungi</taxon>
        <taxon>Dikarya</taxon>
        <taxon>Ascomycota</taxon>
        <taxon>Pezizomycotina</taxon>
        <taxon>Sordariomycetes</taxon>
        <taxon>Xylariomycetidae</taxon>
        <taxon>Xylariales</taxon>
        <taxon>Microdochiaceae</taxon>
        <taxon>Microdochium</taxon>
    </lineage>
</organism>
<dbReference type="Proteomes" id="UP000070501">
    <property type="component" value="Unassembled WGS sequence"/>
</dbReference>
<keyword evidence="2" id="KW-1185">Reference proteome</keyword>
<evidence type="ECO:0000313" key="2">
    <source>
        <dbReference type="Proteomes" id="UP000070501"/>
    </source>
</evidence>
<reference evidence="2" key="1">
    <citation type="submission" date="2016-02" db="EMBL/GenBank/DDBJ databases">
        <title>Draft genome sequence of Microdochium bolleyi, a fungal endophyte of beachgrass.</title>
        <authorList>
            <consortium name="DOE Joint Genome Institute"/>
            <person name="David A.S."/>
            <person name="May G."/>
            <person name="Haridas S."/>
            <person name="Lim J."/>
            <person name="Wang M."/>
            <person name="Labutti K."/>
            <person name="Lipzen A."/>
            <person name="Barry K."/>
            <person name="Grigoriev I.V."/>
        </authorList>
    </citation>
    <scope>NUCLEOTIDE SEQUENCE [LARGE SCALE GENOMIC DNA]</scope>
    <source>
        <strain evidence="2">J235TASD1</strain>
    </source>
</reference>
<accession>A0A136J408</accession>
<name>A0A136J408_9PEZI</name>
<proteinExistence type="predicted"/>
<protein>
    <submittedName>
        <fullName evidence="1">Uncharacterized protein</fullName>
    </submittedName>
</protein>
<dbReference type="EMBL" id="KQ964249">
    <property type="protein sequence ID" value="KXJ91843.1"/>
    <property type="molecule type" value="Genomic_DNA"/>
</dbReference>
<dbReference type="AlphaFoldDB" id="A0A136J408"/>
<sequence>MGRRGRGVEAAGREWYRASGRWYSSQAGTRLRGLEVVPAAKEGRERVVGQPAASCAPRAAEAQMRGTLDTSSSAQLAQDEEVPLVGAGVVAGVVASTPGAVLQYMVPTVSSPGPCASLAGRPWFRAVAAARAGENRAKITHAPCHSNLRCEPAGHSPLLLAHEAWLRASSPA</sequence>
<dbReference type="InParanoid" id="A0A136J408"/>
<gene>
    <name evidence="1" type="ORF">Micbo1qcDRAFT_174865</name>
</gene>